<keyword evidence="1" id="KW-0472">Membrane</keyword>
<dbReference type="OrthoDB" id="7872651at2"/>
<dbReference type="Pfam" id="PF20082">
    <property type="entry name" value="DUF6476"/>
    <property type="match status" value="1"/>
</dbReference>
<proteinExistence type="predicted"/>
<name>X7FBI8_9RHOB</name>
<dbReference type="STRING" id="1449351.RISW2_17855"/>
<keyword evidence="1" id="KW-1133">Transmembrane helix</keyword>
<dbReference type="Proteomes" id="UP000023430">
    <property type="component" value="Unassembled WGS sequence"/>
</dbReference>
<dbReference type="InterPro" id="IPR045519">
    <property type="entry name" value="DUF6476"/>
</dbReference>
<sequence length="100" mass="10777">MDDTPDPAPPPELRYLKTLVTVLTAVMIVGVITVATLLVIRLRAPAPPLPEEITLPDGARALAVTLGDDWVAVVTDGDEIVIFDRLTGALRQRVRIDQAP</sequence>
<comment type="caution">
    <text evidence="2">The sequence shown here is derived from an EMBL/GenBank/DDBJ whole genome shotgun (WGS) entry which is preliminary data.</text>
</comment>
<evidence type="ECO:0000256" key="1">
    <source>
        <dbReference type="SAM" id="Phobius"/>
    </source>
</evidence>
<protein>
    <submittedName>
        <fullName evidence="2">Uncharacterized protein</fullName>
    </submittedName>
</protein>
<dbReference type="RefSeq" id="WP_043767102.1">
    <property type="nucleotide sequence ID" value="NZ_JAME01000005.1"/>
</dbReference>
<keyword evidence="1" id="KW-0812">Transmembrane</keyword>
<evidence type="ECO:0000313" key="2">
    <source>
        <dbReference type="EMBL" id="ETX30063.1"/>
    </source>
</evidence>
<gene>
    <name evidence="2" type="ORF">RISW2_17855</name>
</gene>
<keyword evidence="3" id="KW-1185">Reference proteome</keyword>
<organism evidence="2 3">
    <name type="scientific">Roseivivax isoporae LMG 25204</name>
    <dbReference type="NCBI Taxonomy" id="1449351"/>
    <lineage>
        <taxon>Bacteria</taxon>
        <taxon>Pseudomonadati</taxon>
        <taxon>Pseudomonadota</taxon>
        <taxon>Alphaproteobacteria</taxon>
        <taxon>Rhodobacterales</taxon>
        <taxon>Roseobacteraceae</taxon>
        <taxon>Roseivivax</taxon>
    </lineage>
</organism>
<dbReference type="EMBL" id="JAME01000005">
    <property type="protein sequence ID" value="ETX30063.1"/>
    <property type="molecule type" value="Genomic_DNA"/>
</dbReference>
<reference evidence="2 3" key="1">
    <citation type="submission" date="2014-01" db="EMBL/GenBank/DDBJ databases">
        <title>Roseivivax isoporae LMG 25204 Genome Sequencing.</title>
        <authorList>
            <person name="Lai Q."/>
            <person name="Li G."/>
            <person name="Shao Z."/>
        </authorList>
    </citation>
    <scope>NUCLEOTIDE SEQUENCE [LARGE SCALE GENOMIC DNA]</scope>
    <source>
        <strain evidence="2 3">LMG 25204</strain>
    </source>
</reference>
<accession>X7FBI8</accession>
<feature type="transmembrane region" description="Helical" evidence="1">
    <location>
        <begin position="20"/>
        <end position="40"/>
    </location>
</feature>
<dbReference type="eggNOG" id="ENOG5032ZZI">
    <property type="taxonomic scope" value="Bacteria"/>
</dbReference>
<dbReference type="AlphaFoldDB" id="X7FBI8"/>
<evidence type="ECO:0000313" key="3">
    <source>
        <dbReference type="Proteomes" id="UP000023430"/>
    </source>
</evidence>